<dbReference type="PRINTS" id="PR00039">
    <property type="entry name" value="HTHLYSR"/>
</dbReference>
<evidence type="ECO:0000256" key="2">
    <source>
        <dbReference type="ARBA" id="ARBA00023015"/>
    </source>
</evidence>
<dbReference type="PANTHER" id="PTHR30346:SF0">
    <property type="entry name" value="HCA OPERON TRANSCRIPTIONAL ACTIVATOR HCAR"/>
    <property type="match status" value="1"/>
</dbReference>
<evidence type="ECO:0000256" key="4">
    <source>
        <dbReference type="ARBA" id="ARBA00023163"/>
    </source>
</evidence>
<name>A0A1H0C2L7_9ACTN</name>
<dbReference type="RefSeq" id="WP_093784149.1">
    <property type="nucleotide sequence ID" value="NZ_FNIE01000004.1"/>
</dbReference>
<feature type="domain" description="HTH lysR-type" evidence="5">
    <location>
        <begin position="6"/>
        <end position="63"/>
    </location>
</feature>
<dbReference type="Gene3D" id="1.10.10.10">
    <property type="entry name" value="Winged helix-like DNA-binding domain superfamily/Winged helix DNA-binding domain"/>
    <property type="match status" value="1"/>
</dbReference>
<comment type="similarity">
    <text evidence="1">Belongs to the LysR transcriptional regulatory family.</text>
</comment>
<keyword evidence="3 6" id="KW-0238">DNA-binding</keyword>
<reference evidence="6 7" key="1">
    <citation type="submission" date="2016-10" db="EMBL/GenBank/DDBJ databases">
        <authorList>
            <person name="de Groot N.N."/>
        </authorList>
    </citation>
    <scope>NUCLEOTIDE SEQUENCE [LARGE SCALE GENOMIC DNA]</scope>
    <source>
        <strain evidence="6 7">CGMCC 4.2022</strain>
    </source>
</reference>
<keyword evidence="4" id="KW-0804">Transcription</keyword>
<dbReference type="Pfam" id="PF03466">
    <property type="entry name" value="LysR_substrate"/>
    <property type="match status" value="1"/>
</dbReference>
<dbReference type="InterPro" id="IPR036390">
    <property type="entry name" value="WH_DNA-bd_sf"/>
</dbReference>
<dbReference type="InterPro" id="IPR005119">
    <property type="entry name" value="LysR_subst-bd"/>
</dbReference>
<dbReference type="Gene3D" id="3.40.190.10">
    <property type="entry name" value="Periplasmic binding protein-like II"/>
    <property type="match status" value="2"/>
</dbReference>
<dbReference type="STRING" id="310781.SAMN05216259_104395"/>
<dbReference type="AlphaFoldDB" id="A0A1H0C2L7"/>
<gene>
    <name evidence="6" type="ORF">SAMN05216259_104395</name>
</gene>
<dbReference type="InterPro" id="IPR036388">
    <property type="entry name" value="WH-like_DNA-bd_sf"/>
</dbReference>
<dbReference type="FunFam" id="1.10.10.10:FF:000001">
    <property type="entry name" value="LysR family transcriptional regulator"/>
    <property type="match status" value="1"/>
</dbReference>
<dbReference type="PROSITE" id="PS50931">
    <property type="entry name" value="HTH_LYSR"/>
    <property type="match status" value="1"/>
</dbReference>
<protein>
    <submittedName>
        <fullName evidence="6">DNA-binding transcriptional regulator, LysR family</fullName>
    </submittedName>
</protein>
<accession>A0A1H0C2L7</accession>
<dbReference type="Proteomes" id="UP000199341">
    <property type="component" value="Unassembled WGS sequence"/>
</dbReference>
<dbReference type="PANTHER" id="PTHR30346">
    <property type="entry name" value="TRANSCRIPTIONAL DUAL REGULATOR HCAR-RELATED"/>
    <property type="match status" value="1"/>
</dbReference>
<evidence type="ECO:0000256" key="3">
    <source>
        <dbReference type="ARBA" id="ARBA00023125"/>
    </source>
</evidence>
<proteinExistence type="inferred from homology"/>
<dbReference type="GO" id="GO:0003677">
    <property type="term" value="F:DNA binding"/>
    <property type="evidence" value="ECO:0007669"/>
    <property type="project" value="UniProtKB-KW"/>
</dbReference>
<dbReference type="SUPFAM" id="SSF46785">
    <property type="entry name" value="Winged helix' DNA-binding domain"/>
    <property type="match status" value="1"/>
</dbReference>
<dbReference type="OrthoDB" id="79118at2"/>
<evidence type="ECO:0000256" key="1">
    <source>
        <dbReference type="ARBA" id="ARBA00009437"/>
    </source>
</evidence>
<dbReference type="GO" id="GO:0003700">
    <property type="term" value="F:DNA-binding transcription factor activity"/>
    <property type="evidence" value="ECO:0007669"/>
    <property type="project" value="InterPro"/>
</dbReference>
<dbReference type="EMBL" id="FNIE01000004">
    <property type="protein sequence ID" value="SDN52027.1"/>
    <property type="molecule type" value="Genomic_DNA"/>
</dbReference>
<evidence type="ECO:0000313" key="6">
    <source>
        <dbReference type="EMBL" id="SDN52027.1"/>
    </source>
</evidence>
<keyword evidence="2" id="KW-0805">Transcription regulation</keyword>
<evidence type="ECO:0000313" key="7">
    <source>
        <dbReference type="Proteomes" id="UP000199341"/>
    </source>
</evidence>
<evidence type="ECO:0000259" key="5">
    <source>
        <dbReference type="PROSITE" id="PS50931"/>
    </source>
</evidence>
<dbReference type="InterPro" id="IPR000847">
    <property type="entry name" value="LysR_HTH_N"/>
</dbReference>
<dbReference type="SUPFAM" id="SSF53850">
    <property type="entry name" value="Periplasmic binding protein-like II"/>
    <property type="match status" value="1"/>
</dbReference>
<dbReference type="Pfam" id="PF00126">
    <property type="entry name" value="HTH_1"/>
    <property type="match status" value="1"/>
</dbReference>
<keyword evidence="7" id="KW-1185">Reference proteome</keyword>
<sequence length="294" mass="32506">MPGADVDLRKLRYFVAAAEESHFGRAAARLHIAQPVLSRQIRALEDELHVRLFERDRRGARLTRAGEQLLSDAPGLLAEAEALTRRVRAAAAPVERFTVAFMPGITVAAAVHALTARHPGLRVEVLRCGWDDQTQVVRDGRADVSVVRLPADHRGLRLRPLYEEGRVAVLPRTHRQAGKAALAVADLADDVLLQDPDMVPEWRDLPHRRESLTEAGGRPPLNSAEEKLEYVAALQGVVIVPESAATYYTRPDVCHVPVEDIPPSRVCLAWSERRERPLVREFGDLVEEAGPEAG</sequence>
<dbReference type="GO" id="GO:0032993">
    <property type="term" value="C:protein-DNA complex"/>
    <property type="evidence" value="ECO:0007669"/>
    <property type="project" value="TreeGrafter"/>
</dbReference>
<organism evidence="6 7">
    <name type="scientific">Actinacidiphila guanduensis</name>
    <dbReference type="NCBI Taxonomy" id="310781"/>
    <lineage>
        <taxon>Bacteria</taxon>
        <taxon>Bacillati</taxon>
        <taxon>Actinomycetota</taxon>
        <taxon>Actinomycetes</taxon>
        <taxon>Kitasatosporales</taxon>
        <taxon>Streptomycetaceae</taxon>
        <taxon>Actinacidiphila</taxon>
    </lineage>
</organism>